<dbReference type="AlphaFoldDB" id="A0A1F7F580"/>
<reference evidence="2 3" key="1">
    <citation type="journal article" date="2016" name="Nat. Commun.">
        <title>Thousands of microbial genomes shed light on interconnected biogeochemical processes in an aquifer system.</title>
        <authorList>
            <person name="Anantharaman K."/>
            <person name="Brown C.T."/>
            <person name="Hug L.A."/>
            <person name="Sharon I."/>
            <person name="Castelle C.J."/>
            <person name="Probst A.J."/>
            <person name="Thomas B.C."/>
            <person name="Singh A."/>
            <person name="Wilkins M.J."/>
            <person name="Karaoz U."/>
            <person name="Brodie E.L."/>
            <person name="Williams K.H."/>
            <person name="Hubbard S.S."/>
            <person name="Banfield J.F."/>
        </authorList>
    </citation>
    <scope>NUCLEOTIDE SEQUENCE [LARGE SCALE GENOMIC DNA]</scope>
</reference>
<dbReference type="NCBIfam" id="NF047436">
    <property type="entry name" value="LA_2272_repeat"/>
    <property type="match status" value="2"/>
</dbReference>
<dbReference type="NCBIfam" id="NF047435">
    <property type="entry name" value="LA_2272_fam_lipo"/>
    <property type="match status" value="1"/>
</dbReference>
<accession>A0A1F7F580</accession>
<sequence length="313" mass="33564">MHALSFLLIIALCSAAFSQDSIHIAINRLDAKGVSQDDADIITSRVSAELFKTGQFVLVEREALDEILKEQGFQQSGCVSDECIVQMGKLAGVEQIITGTVSKLSFTYSLMLRRVDVATGRIISMVSVDQSGIIDGLLKHVPGLVAQLTQVRNADSVPIPPRPPIAVPFAQKHSVPPPEAKDTTTVERGLRVPVFPFQIAFASPAHLINSKTTIIGLRIDLIYGHNRSVYGVDAGLINRTDLRMIGIEAGLINIGKTNGILQAGLVNVTGSMFGLQAGLVNVAKRLYGLQIGLVNVSREGPGAPFMPIINFGF</sequence>
<dbReference type="GO" id="GO:0030288">
    <property type="term" value="C:outer membrane-bounded periplasmic space"/>
    <property type="evidence" value="ECO:0007669"/>
    <property type="project" value="InterPro"/>
</dbReference>
<dbReference type="InterPro" id="IPR005534">
    <property type="entry name" value="Curli_assmbl/transp-comp_CsgG"/>
</dbReference>
<dbReference type="Proteomes" id="UP000179243">
    <property type="component" value="Unassembled WGS sequence"/>
</dbReference>
<dbReference type="Gene3D" id="3.40.50.10610">
    <property type="entry name" value="ABC-type transport auxiliary lipoprotein component"/>
    <property type="match status" value="1"/>
</dbReference>
<evidence type="ECO:0008006" key="4">
    <source>
        <dbReference type="Google" id="ProtNLM"/>
    </source>
</evidence>
<evidence type="ECO:0000313" key="3">
    <source>
        <dbReference type="Proteomes" id="UP000179243"/>
    </source>
</evidence>
<comment type="caution">
    <text evidence="2">The sequence shown here is derived from an EMBL/GenBank/DDBJ whole genome shotgun (WGS) entry which is preliminary data.</text>
</comment>
<name>A0A1F7F580_UNCRA</name>
<dbReference type="EMBL" id="MFYX01000118">
    <property type="protein sequence ID" value="OGK01810.1"/>
    <property type="molecule type" value="Genomic_DNA"/>
</dbReference>
<dbReference type="Pfam" id="PF03783">
    <property type="entry name" value="CsgG"/>
    <property type="match status" value="1"/>
</dbReference>
<dbReference type="InterPro" id="IPR058093">
    <property type="entry name" value="LA_2272-like"/>
</dbReference>
<evidence type="ECO:0000256" key="1">
    <source>
        <dbReference type="SAM" id="SignalP"/>
    </source>
</evidence>
<protein>
    <recommendedName>
        <fullName evidence="4">FlgO domain-containing protein</fullName>
    </recommendedName>
</protein>
<feature type="chain" id="PRO_5009528402" description="FlgO domain-containing protein" evidence="1">
    <location>
        <begin position="19"/>
        <end position="313"/>
    </location>
</feature>
<evidence type="ECO:0000313" key="2">
    <source>
        <dbReference type="EMBL" id="OGK01810.1"/>
    </source>
</evidence>
<organism evidence="2 3">
    <name type="scientific">Candidatus Raymondbacteria bacterium RIFOXYD12_FULL_49_13</name>
    <dbReference type="NCBI Taxonomy" id="1817890"/>
    <lineage>
        <taxon>Bacteria</taxon>
        <taxon>Raymondiibacteriota</taxon>
    </lineage>
</organism>
<keyword evidence="1" id="KW-0732">Signal</keyword>
<feature type="signal peptide" evidence="1">
    <location>
        <begin position="1"/>
        <end position="18"/>
    </location>
</feature>
<gene>
    <name evidence="2" type="ORF">A2519_03015</name>
</gene>
<proteinExistence type="predicted"/>